<feature type="compositionally biased region" description="Basic and acidic residues" evidence="1">
    <location>
        <begin position="137"/>
        <end position="149"/>
    </location>
</feature>
<reference evidence="4" key="1">
    <citation type="journal article" date="2019" name="Sci. Rep.">
        <title>Draft genome of Tanacetum cinerariifolium, the natural source of mosquito coil.</title>
        <authorList>
            <person name="Yamashiro T."/>
            <person name="Shiraishi A."/>
            <person name="Satake H."/>
            <person name="Nakayama K."/>
        </authorList>
    </citation>
    <scope>NUCLEOTIDE SEQUENCE</scope>
</reference>
<keyword evidence="2" id="KW-0812">Transmembrane</keyword>
<dbReference type="InterPro" id="IPR007445">
    <property type="entry name" value="PilO"/>
</dbReference>
<feature type="compositionally biased region" description="Low complexity" evidence="1">
    <location>
        <begin position="775"/>
        <end position="784"/>
    </location>
</feature>
<evidence type="ECO:0000259" key="3">
    <source>
        <dbReference type="Pfam" id="PF11741"/>
    </source>
</evidence>
<dbReference type="InterPro" id="IPR014717">
    <property type="entry name" value="Transl_elong_EF1B/ribsomal_bS6"/>
</dbReference>
<feature type="compositionally biased region" description="Basic and acidic residues" evidence="1">
    <location>
        <begin position="790"/>
        <end position="805"/>
    </location>
</feature>
<feature type="compositionally biased region" description="Gly residues" evidence="1">
    <location>
        <begin position="453"/>
        <end position="462"/>
    </location>
</feature>
<dbReference type="PANTHER" id="PTHR39555">
    <property type="entry name" value="FIMBRIAL ASSEMBLY PROTEIN PILO-LIKE PROTEIN-RELATED"/>
    <property type="match status" value="1"/>
</dbReference>
<feature type="region of interest" description="Disordered" evidence="1">
    <location>
        <begin position="669"/>
        <end position="731"/>
    </location>
</feature>
<feature type="compositionally biased region" description="Basic residues" evidence="1">
    <location>
        <begin position="102"/>
        <end position="116"/>
    </location>
</feature>
<dbReference type="Pfam" id="PF11741">
    <property type="entry name" value="AMIN"/>
    <property type="match status" value="2"/>
</dbReference>
<feature type="compositionally biased region" description="Basic residues" evidence="1">
    <location>
        <begin position="23"/>
        <end position="33"/>
    </location>
</feature>
<evidence type="ECO:0000313" key="4">
    <source>
        <dbReference type="EMBL" id="GEU28519.1"/>
    </source>
</evidence>
<feature type="compositionally biased region" description="Basic and acidic residues" evidence="1">
    <location>
        <begin position="465"/>
        <end position="474"/>
    </location>
</feature>
<dbReference type="InterPro" id="IPR021731">
    <property type="entry name" value="AMIN_dom"/>
</dbReference>
<organism evidence="4">
    <name type="scientific">Tanacetum cinerariifolium</name>
    <name type="common">Dalmatian daisy</name>
    <name type="synonym">Chrysanthemum cinerariifolium</name>
    <dbReference type="NCBI Taxonomy" id="118510"/>
    <lineage>
        <taxon>Eukaryota</taxon>
        <taxon>Viridiplantae</taxon>
        <taxon>Streptophyta</taxon>
        <taxon>Embryophyta</taxon>
        <taxon>Tracheophyta</taxon>
        <taxon>Spermatophyta</taxon>
        <taxon>Magnoliopsida</taxon>
        <taxon>eudicotyledons</taxon>
        <taxon>Gunneridae</taxon>
        <taxon>Pentapetalae</taxon>
        <taxon>asterids</taxon>
        <taxon>campanulids</taxon>
        <taxon>Asterales</taxon>
        <taxon>Asteraceae</taxon>
        <taxon>Asteroideae</taxon>
        <taxon>Anthemideae</taxon>
        <taxon>Anthemidinae</taxon>
        <taxon>Tanacetum</taxon>
    </lineage>
</organism>
<feature type="region of interest" description="Disordered" evidence="1">
    <location>
        <begin position="450"/>
        <end position="474"/>
    </location>
</feature>
<dbReference type="Gene3D" id="3.30.70.60">
    <property type="match status" value="1"/>
</dbReference>
<protein>
    <recommendedName>
        <fullName evidence="3">AMIN domain-containing protein</fullName>
    </recommendedName>
</protein>
<gene>
    <name evidence="4" type="ORF">Tci_000497</name>
</gene>
<feature type="region of interest" description="Disordered" evidence="1">
    <location>
        <begin position="833"/>
        <end position="867"/>
    </location>
</feature>
<feature type="region of interest" description="Disordered" evidence="1">
    <location>
        <begin position="23"/>
        <end position="187"/>
    </location>
</feature>
<proteinExistence type="predicted"/>
<feature type="compositionally biased region" description="Low complexity" evidence="1">
    <location>
        <begin position="74"/>
        <end position="88"/>
    </location>
</feature>
<feature type="region of interest" description="Disordered" evidence="1">
    <location>
        <begin position="755"/>
        <end position="820"/>
    </location>
</feature>
<dbReference type="AlphaFoldDB" id="A0A699GF60"/>
<feature type="compositionally biased region" description="Basic and acidic residues" evidence="1">
    <location>
        <begin position="63"/>
        <end position="73"/>
    </location>
</feature>
<dbReference type="GO" id="GO:0043107">
    <property type="term" value="P:type IV pilus-dependent motility"/>
    <property type="evidence" value="ECO:0007669"/>
    <property type="project" value="InterPro"/>
</dbReference>
<keyword evidence="2" id="KW-1133">Transmembrane helix</keyword>
<dbReference type="EMBL" id="BKCJ010000008">
    <property type="protein sequence ID" value="GEU28519.1"/>
    <property type="molecule type" value="Genomic_DNA"/>
</dbReference>
<keyword evidence="2" id="KW-0472">Membrane</keyword>
<feature type="compositionally biased region" description="Gly residues" evidence="1">
    <location>
        <begin position="167"/>
        <end position="177"/>
    </location>
</feature>
<dbReference type="Gene3D" id="2.60.40.3470">
    <property type="match status" value="1"/>
</dbReference>
<dbReference type="Pfam" id="PF04350">
    <property type="entry name" value="PilO"/>
    <property type="match status" value="1"/>
</dbReference>
<name>A0A699GF60_TANCI</name>
<feature type="transmembrane region" description="Helical" evidence="2">
    <location>
        <begin position="352"/>
        <end position="373"/>
    </location>
</feature>
<sequence>MNAFQALRQGGTAAGALCGRGAAARRRGGRLHREHGPGRGRAAPRVQKERHPRQAGCAGHAARLRDHQEDHPAGRAVGRAARTAGRIGSEPVHPVRAGRGQPRLRHHRPVRQFARRRGSDAGRVAPRKNRGPGGDCRSVRPDRDRDGHRIVRRPRRARPRDGADARSGGGARGGAVPGGRASDAYFRDARRRHRLRARTAVWRQLAHARHRARVRHGVRRGRGAQENRGIARQLRAGTADAVHGKRRHGSHARDPVLLYVHAVHAHRPAVPGRRLRLAAGAARPDCQPHPHRLRRGRAVQGHADGAHRARVATARRRPGLPGGVRTGAAEIWLMIKINLLPHREARRKQRQAAFIALLALGGVVGMAVVLMVGGGGFAGRPQPAGLPARRIGQADAHRRVPERIPAGGAEGDGGRLCAIAGARVRTAAQPVGGVAVAGKARADRSEIDAAGAGQDGAQGGGIQPDRQHPPAARERWRCGRWQGGRACCGPGAGRRAGGMKSRIKRAVGLKLDLNPNLGELGARLAAQFRNLNGRHPGQWPLAPRLLCAAGVAVAAIGAGYFFYWSGQFEAEDAGAQAEVRLRDEYRLKTAKAINLDALRAQKIQVDRYVDRLQKQLPSKAEMAALLTDINQAGSGRGLQFELFKPAQVVLRDYYAELPIDIKVTGSYHDIGARSARPPTPARRRPSDHDRLPPLIHAGPAPVAGRLRRPRRAGGARVDEGGRCANQGGRAAAGRTQDLRAVCLSTERCARSIQCQQVAGGAGQAGRPGRRRPGARHGAPQGAAGKLSARHGQDGGHHGSARRDVRGAAGGPRRAPGGQGPACGPELWRCDQHHRQRGHGARGRPGCHRRLGAARRHAGTTGNQGDRQMTHLARRQQVHRTMQLLMGLFLLVCACASTGARAQGDNAIEAITASQQGASLVVRVTMTEPPGQAPVGFAINNPPRIVLDFGATANRSGKLDHEFGSGELRSVNVVQSGDRARLVFNLNRPLGHAITVDGKAIVVTIDTSAGAVAVSAPAAAAPVAPTAAGPAMLRGIDFRRGENGEGRVIVELPREASTDVRQTATGVVVDFLKIGVPELLRRRLDRMGCGSRACSRATPSWWWTCGLSRKIRTASARARRATAAKSCRSISRAWKCGRRCRPWPTFPA</sequence>
<dbReference type="PANTHER" id="PTHR39555:SF1">
    <property type="entry name" value="TYPE IV PILUS INNER MEMBRANE COMPONENT PILO"/>
    <property type="match status" value="1"/>
</dbReference>
<comment type="caution">
    <text evidence="4">The sequence shown here is derived from an EMBL/GenBank/DDBJ whole genome shotgun (WGS) entry which is preliminary data.</text>
</comment>
<feature type="region of interest" description="Disordered" evidence="1">
    <location>
        <begin position="282"/>
        <end position="305"/>
    </location>
</feature>
<feature type="compositionally biased region" description="Basic residues" evidence="1">
    <location>
        <begin position="833"/>
        <end position="857"/>
    </location>
</feature>
<evidence type="ECO:0000256" key="1">
    <source>
        <dbReference type="SAM" id="MobiDB-lite"/>
    </source>
</evidence>
<feature type="domain" description="AMIN" evidence="3">
    <location>
        <begin position="921"/>
        <end position="1001"/>
    </location>
</feature>
<accession>A0A699GF60</accession>
<dbReference type="Gene3D" id="2.60.40.3500">
    <property type="match status" value="1"/>
</dbReference>
<evidence type="ECO:0000256" key="2">
    <source>
        <dbReference type="SAM" id="Phobius"/>
    </source>
</evidence>
<feature type="domain" description="AMIN" evidence="3">
    <location>
        <begin position="1034"/>
        <end position="1084"/>
    </location>
</feature>